<name>A0A1N7KQX4_9GAMM</name>
<dbReference type="STRING" id="484498.SAMN05421686_10346"/>
<keyword evidence="2" id="KW-1185">Reference proteome</keyword>
<proteinExistence type="predicted"/>
<organism evidence="1 2">
    <name type="scientific">Thalassolituus maritimus</name>
    <dbReference type="NCBI Taxonomy" id="484498"/>
    <lineage>
        <taxon>Bacteria</taxon>
        <taxon>Pseudomonadati</taxon>
        <taxon>Pseudomonadota</taxon>
        <taxon>Gammaproteobacteria</taxon>
        <taxon>Oceanospirillales</taxon>
        <taxon>Oceanospirillaceae</taxon>
        <taxon>Thalassolituus</taxon>
    </lineage>
</organism>
<dbReference type="EMBL" id="FTOH01000003">
    <property type="protein sequence ID" value="SIS63998.1"/>
    <property type="molecule type" value="Genomic_DNA"/>
</dbReference>
<dbReference type="Proteomes" id="UP000185639">
    <property type="component" value="Unassembled WGS sequence"/>
</dbReference>
<accession>A0A1N7KQX4</accession>
<sequence length="107" mass="12207">MKDVLEPHGELLPVVYSSENEAPKEGAIFNPLKVVPTNERTSTKDSFGEVASLFFDTEEVIFKTDFDDYFGLYCSNEFQRFIKANELTGLEMRENLASNEAQINTRM</sequence>
<gene>
    <name evidence="1" type="ORF">SAMN05421686_10346</name>
</gene>
<dbReference type="RefSeq" id="WP_076514600.1">
    <property type="nucleotide sequence ID" value="NZ_FTOH01000003.1"/>
</dbReference>
<reference evidence="2" key="1">
    <citation type="submission" date="2017-01" db="EMBL/GenBank/DDBJ databases">
        <authorList>
            <person name="Varghese N."/>
            <person name="Submissions S."/>
        </authorList>
    </citation>
    <scope>NUCLEOTIDE SEQUENCE [LARGE SCALE GENOMIC DNA]</scope>
    <source>
        <strain evidence="2">DSM 24913</strain>
    </source>
</reference>
<dbReference type="AlphaFoldDB" id="A0A1N7KQX4"/>
<evidence type="ECO:0000313" key="2">
    <source>
        <dbReference type="Proteomes" id="UP000185639"/>
    </source>
</evidence>
<evidence type="ECO:0000313" key="1">
    <source>
        <dbReference type="EMBL" id="SIS63998.1"/>
    </source>
</evidence>
<dbReference type="OrthoDB" id="6193903at2"/>
<protein>
    <submittedName>
        <fullName evidence="1">Uncharacterized protein</fullName>
    </submittedName>
</protein>